<keyword evidence="1" id="KW-0175">Coiled coil</keyword>
<keyword evidence="3" id="KW-1185">Reference proteome</keyword>
<dbReference type="Ensembl" id="ENSXCOT00000024911.1">
    <property type="protein sequence ID" value="ENSXCOP00000024614.1"/>
    <property type="gene ID" value="ENSXCOG00000018389.1"/>
</dbReference>
<reference evidence="2" key="2">
    <citation type="submission" date="2025-09" db="UniProtKB">
        <authorList>
            <consortium name="Ensembl"/>
        </authorList>
    </citation>
    <scope>IDENTIFICATION</scope>
</reference>
<dbReference type="Pfam" id="PF06625">
    <property type="entry name" value="DUF1151"/>
    <property type="match status" value="1"/>
</dbReference>
<evidence type="ECO:0000313" key="2">
    <source>
        <dbReference type="Ensembl" id="ENSXCOP00000024614.1"/>
    </source>
</evidence>
<dbReference type="Proteomes" id="UP000261380">
    <property type="component" value="Unplaced"/>
</dbReference>
<name>A0A3B5MJU2_9TELE</name>
<protein>
    <submittedName>
        <fullName evidence="2">Uncharacterized protein</fullName>
    </submittedName>
</protein>
<sequence>EQQPKYKDAEEDDLIKPQKLINPILASVQRRALHQDFLSDNNQKNAPIVLYYFFCLCVFVK</sequence>
<organism evidence="2 3">
    <name type="scientific">Xiphophorus couchianus</name>
    <name type="common">Monterrey platyfish</name>
    <dbReference type="NCBI Taxonomy" id="32473"/>
    <lineage>
        <taxon>Eukaryota</taxon>
        <taxon>Metazoa</taxon>
        <taxon>Chordata</taxon>
        <taxon>Craniata</taxon>
        <taxon>Vertebrata</taxon>
        <taxon>Euteleostomi</taxon>
        <taxon>Actinopterygii</taxon>
        <taxon>Neopterygii</taxon>
        <taxon>Teleostei</taxon>
        <taxon>Neoteleostei</taxon>
        <taxon>Acanthomorphata</taxon>
        <taxon>Ovalentaria</taxon>
        <taxon>Atherinomorphae</taxon>
        <taxon>Cyprinodontiformes</taxon>
        <taxon>Poeciliidae</taxon>
        <taxon>Poeciliinae</taxon>
        <taxon>Xiphophorus</taxon>
    </lineage>
</organism>
<accession>A0A3B5MJU2</accession>
<dbReference type="InterPro" id="IPR009533">
    <property type="entry name" value="FAM107"/>
</dbReference>
<evidence type="ECO:0000313" key="3">
    <source>
        <dbReference type="Proteomes" id="UP000261380"/>
    </source>
</evidence>
<evidence type="ECO:0000256" key="1">
    <source>
        <dbReference type="ARBA" id="ARBA00023054"/>
    </source>
</evidence>
<dbReference type="AlphaFoldDB" id="A0A3B5MJU2"/>
<proteinExistence type="predicted"/>
<reference evidence="2" key="1">
    <citation type="submission" date="2025-08" db="UniProtKB">
        <authorList>
            <consortium name="Ensembl"/>
        </authorList>
    </citation>
    <scope>IDENTIFICATION</scope>
</reference>